<evidence type="ECO:0000259" key="11">
    <source>
        <dbReference type="Pfam" id="PF02518"/>
    </source>
</evidence>
<feature type="domain" description="Histidine kinase/HSP90-like ATPase" evidence="11">
    <location>
        <begin position="307"/>
        <end position="416"/>
    </location>
</feature>
<dbReference type="InterPro" id="IPR003594">
    <property type="entry name" value="HATPase_dom"/>
</dbReference>
<comment type="caution">
    <text evidence="14">The sequence shown here is derived from an EMBL/GenBank/DDBJ whole genome shotgun (WGS) entry which is preliminary data.</text>
</comment>
<dbReference type="InterPro" id="IPR055558">
    <property type="entry name" value="DUF7134"/>
</dbReference>
<proteinExistence type="predicted"/>
<keyword evidence="10" id="KW-0812">Transmembrane</keyword>
<dbReference type="Pfam" id="PF07730">
    <property type="entry name" value="HisKA_3"/>
    <property type="match status" value="1"/>
</dbReference>
<evidence type="ECO:0000256" key="10">
    <source>
        <dbReference type="SAM" id="Phobius"/>
    </source>
</evidence>
<feature type="domain" description="DUF7134" evidence="13">
    <location>
        <begin position="8"/>
        <end position="165"/>
    </location>
</feature>
<feature type="domain" description="Signal transduction histidine kinase subgroup 3 dimerisation and phosphoacceptor" evidence="12">
    <location>
        <begin position="193"/>
        <end position="258"/>
    </location>
</feature>
<keyword evidence="6 14" id="KW-0418">Kinase</keyword>
<dbReference type="EMBL" id="JBHTCG010000028">
    <property type="protein sequence ID" value="MFC7386637.1"/>
    <property type="molecule type" value="Genomic_DNA"/>
</dbReference>
<evidence type="ECO:0000313" key="14">
    <source>
        <dbReference type="EMBL" id="MFC7386637.1"/>
    </source>
</evidence>
<evidence type="ECO:0000256" key="9">
    <source>
        <dbReference type="SAM" id="MobiDB-lite"/>
    </source>
</evidence>
<dbReference type="PANTHER" id="PTHR24421">
    <property type="entry name" value="NITRATE/NITRITE SENSOR PROTEIN NARX-RELATED"/>
    <property type="match status" value="1"/>
</dbReference>
<keyword evidence="3" id="KW-0597">Phosphoprotein</keyword>
<evidence type="ECO:0000256" key="4">
    <source>
        <dbReference type="ARBA" id="ARBA00022679"/>
    </source>
</evidence>
<evidence type="ECO:0000256" key="8">
    <source>
        <dbReference type="ARBA" id="ARBA00023012"/>
    </source>
</evidence>
<feature type="compositionally biased region" description="Low complexity" evidence="9">
    <location>
        <begin position="354"/>
        <end position="374"/>
    </location>
</feature>
<feature type="transmembrane region" description="Helical" evidence="10">
    <location>
        <begin position="74"/>
        <end position="96"/>
    </location>
</feature>
<feature type="transmembrane region" description="Helical" evidence="10">
    <location>
        <begin position="49"/>
        <end position="67"/>
    </location>
</feature>
<keyword evidence="4" id="KW-0808">Transferase</keyword>
<sequence>MSRVTRLREAVSSHPYLVDTLIACLTFAGTVLGPPAGHRPRVDLPPIPGPAPAAVALAAAMCLALVFRRASPRLVAALAVAGSVTLLITGGPRPPFDLVSAVALVTLAVHTPRRVSWTWGVVAALVLGGTRIVLSGDAWLTPQVAGQIAWIGMAIAVGDAVRSRRAYIAAVVERARRAEQTREEEAERRVMEERLRIARELHDVLAHHIALINVQAQVAAHVMDAEPRQAREALGHIRQAGRAALDELRTTVGLLRRPGSAEELPTEPAPGLDRLPELITSFTAAGMDVDCHLEGTPRPLPSPVELTAFRVVQEALTNVSKHAGPATTRVRIAYGRRELTVEVSDDGRGCAAVPGATPAADGPPDGSPGSLDGLAPAGTGHGLVGMRERALSVGGTFSVGPSPGRGFRVHAVLPAPAASAV</sequence>
<accession>A0ABW2PC68</accession>
<keyword evidence="10" id="KW-1133">Transmembrane helix</keyword>
<protein>
    <recommendedName>
        <fullName evidence="2">histidine kinase</fullName>
        <ecNumber evidence="2">2.7.13.3</ecNumber>
    </recommendedName>
</protein>
<name>A0ABW2PC68_9ACTN</name>
<dbReference type="Pfam" id="PF02518">
    <property type="entry name" value="HATPase_c"/>
    <property type="match status" value="1"/>
</dbReference>
<dbReference type="InterPro" id="IPR011712">
    <property type="entry name" value="Sig_transdc_His_kin_sub3_dim/P"/>
</dbReference>
<evidence type="ECO:0000256" key="2">
    <source>
        <dbReference type="ARBA" id="ARBA00012438"/>
    </source>
</evidence>
<dbReference type="GO" id="GO:0016301">
    <property type="term" value="F:kinase activity"/>
    <property type="evidence" value="ECO:0007669"/>
    <property type="project" value="UniProtKB-KW"/>
</dbReference>
<dbReference type="InterPro" id="IPR050482">
    <property type="entry name" value="Sensor_HK_TwoCompSys"/>
</dbReference>
<dbReference type="RefSeq" id="WP_380830368.1">
    <property type="nucleotide sequence ID" value="NZ_JBHTCG010000028.1"/>
</dbReference>
<evidence type="ECO:0000256" key="1">
    <source>
        <dbReference type="ARBA" id="ARBA00000085"/>
    </source>
</evidence>
<dbReference type="InterPro" id="IPR036890">
    <property type="entry name" value="HATPase_C_sf"/>
</dbReference>
<keyword evidence="8" id="KW-0902">Two-component regulatory system</keyword>
<dbReference type="Proteomes" id="UP001596496">
    <property type="component" value="Unassembled WGS sequence"/>
</dbReference>
<dbReference type="SUPFAM" id="SSF55874">
    <property type="entry name" value="ATPase domain of HSP90 chaperone/DNA topoisomerase II/histidine kinase"/>
    <property type="match status" value="1"/>
</dbReference>
<comment type="catalytic activity">
    <reaction evidence="1">
        <text>ATP + protein L-histidine = ADP + protein N-phospho-L-histidine.</text>
        <dbReference type="EC" id="2.7.13.3"/>
    </reaction>
</comment>
<organism evidence="14 15">
    <name type="scientific">Sphaerisporangium rhizosphaerae</name>
    <dbReference type="NCBI Taxonomy" id="2269375"/>
    <lineage>
        <taxon>Bacteria</taxon>
        <taxon>Bacillati</taxon>
        <taxon>Actinomycetota</taxon>
        <taxon>Actinomycetes</taxon>
        <taxon>Streptosporangiales</taxon>
        <taxon>Streptosporangiaceae</taxon>
        <taxon>Sphaerisporangium</taxon>
    </lineage>
</organism>
<dbReference type="EC" id="2.7.13.3" evidence="2"/>
<feature type="transmembrane region" description="Helical" evidence="10">
    <location>
        <begin position="16"/>
        <end position="37"/>
    </location>
</feature>
<dbReference type="Gene3D" id="1.20.5.1930">
    <property type="match status" value="1"/>
</dbReference>
<reference evidence="15" key="1">
    <citation type="journal article" date="2019" name="Int. J. Syst. Evol. Microbiol.">
        <title>The Global Catalogue of Microorganisms (GCM) 10K type strain sequencing project: providing services to taxonomists for standard genome sequencing and annotation.</title>
        <authorList>
            <consortium name="The Broad Institute Genomics Platform"/>
            <consortium name="The Broad Institute Genome Sequencing Center for Infectious Disease"/>
            <person name="Wu L."/>
            <person name="Ma J."/>
        </authorList>
    </citation>
    <scope>NUCLEOTIDE SEQUENCE [LARGE SCALE GENOMIC DNA]</scope>
    <source>
        <strain evidence="15">CECT 7649</strain>
    </source>
</reference>
<evidence type="ECO:0000256" key="6">
    <source>
        <dbReference type="ARBA" id="ARBA00022777"/>
    </source>
</evidence>
<keyword evidence="15" id="KW-1185">Reference proteome</keyword>
<keyword evidence="10" id="KW-0472">Membrane</keyword>
<dbReference type="Pfam" id="PF23539">
    <property type="entry name" value="DUF7134"/>
    <property type="match status" value="1"/>
</dbReference>
<evidence type="ECO:0000256" key="7">
    <source>
        <dbReference type="ARBA" id="ARBA00022840"/>
    </source>
</evidence>
<dbReference type="Gene3D" id="3.30.565.10">
    <property type="entry name" value="Histidine kinase-like ATPase, C-terminal domain"/>
    <property type="match status" value="1"/>
</dbReference>
<feature type="region of interest" description="Disordered" evidence="9">
    <location>
        <begin position="354"/>
        <end position="378"/>
    </location>
</feature>
<evidence type="ECO:0000259" key="12">
    <source>
        <dbReference type="Pfam" id="PF07730"/>
    </source>
</evidence>
<keyword evidence="5" id="KW-0547">Nucleotide-binding</keyword>
<evidence type="ECO:0000259" key="13">
    <source>
        <dbReference type="Pfam" id="PF23539"/>
    </source>
</evidence>
<gene>
    <name evidence="14" type="ORF">ACFQSB_30825</name>
</gene>
<dbReference type="PANTHER" id="PTHR24421:SF10">
    <property type="entry name" value="NITRATE_NITRITE SENSOR PROTEIN NARQ"/>
    <property type="match status" value="1"/>
</dbReference>
<evidence type="ECO:0000313" key="15">
    <source>
        <dbReference type="Proteomes" id="UP001596496"/>
    </source>
</evidence>
<keyword evidence="7" id="KW-0067">ATP-binding</keyword>
<evidence type="ECO:0000256" key="3">
    <source>
        <dbReference type="ARBA" id="ARBA00022553"/>
    </source>
</evidence>
<evidence type="ECO:0000256" key="5">
    <source>
        <dbReference type="ARBA" id="ARBA00022741"/>
    </source>
</evidence>
<dbReference type="CDD" id="cd16917">
    <property type="entry name" value="HATPase_UhpB-NarQ-NarX-like"/>
    <property type="match status" value="1"/>
</dbReference>